<keyword evidence="2" id="KW-1185">Reference proteome</keyword>
<evidence type="ECO:0000313" key="1">
    <source>
        <dbReference type="EMBL" id="QDV24460.1"/>
    </source>
</evidence>
<gene>
    <name evidence="1" type="ORF">Q31a_27780</name>
</gene>
<proteinExistence type="predicted"/>
<dbReference type="Proteomes" id="UP000318017">
    <property type="component" value="Chromosome"/>
</dbReference>
<name>A0A518G795_9BACT</name>
<protein>
    <submittedName>
        <fullName evidence="1">Uncharacterized protein</fullName>
    </submittedName>
</protein>
<accession>A0A518G795</accession>
<organism evidence="1 2">
    <name type="scientific">Aureliella helgolandensis</name>
    <dbReference type="NCBI Taxonomy" id="2527968"/>
    <lineage>
        <taxon>Bacteria</taxon>
        <taxon>Pseudomonadati</taxon>
        <taxon>Planctomycetota</taxon>
        <taxon>Planctomycetia</taxon>
        <taxon>Pirellulales</taxon>
        <taxon>Pirellulaceae</taxon>
        <taxon>Aureliella</taxon>
    </lineage>
</organism>
<reference evidence="1 2" key="1">
    <citation type="submission" date="2019-02" db="EMBL/GenBank/DDBJ databases">
        <title>Deep-cultivation of Planctomycetes and their phenomic and genomic characterization uncovers novel biology.</title>
        <authorList>
            <person name="Wiegand S."/>
            <person name="Jogler M."/>
            <person name="Boedeker C."/>
            <person name="Pinto D."/>
            <person name="Vollmers J."/>
            <person name="Rivas-Marin E."/>
            <person name="Kohn T."/>
            <person name="Peeters S.H."/>
            <person name="Heuer A."/>
            <person name="Rast P."/>
            <person name="Oberbeckmann S."/>
            <person name="Bunk B."/>
            <person name="Jeske O."/>
            <person name="Meyerdierks A."/>
            <person name="Storesund J.E."/>
            <person name="Kallscheuer N."/>
            <person name="Luecker S."/>
            <person name="Lage O.M."/>
            <person name="Pohl T."/>
            <person name="Merkel B.J."/>
            <person name="Hornburger P."/>
            <person name="Mueller R.-W."/>
            <person name="Bruemmer F."/>
            <person name="Labrenz M."/>
            <person name="Spormann A.M."/>
            <person name="Op den Camp H."/>
            <person name="Overmann J."/>
            <person name="Amann R."/>
            <person name="Jetten M.S.M."/>
            <person name="Mascher T."/>
            <person name="Medema M.H."/>
            <person name="Devos D.P."/>
            <person name="Kaster A.-K."/>
            <person name="Ovreas L."/>
            <person name="Rohde M."/>
            <person name="Galperin M.Y."/>
            <person name="Jogler C."/>
        </authorList>
    </citation>
    <scope>NUCLEOTIDE SEQUENCE [LARGE SCALE GENOMIC DNA]</scope>
    <source>
        <strain evidence="1 2">Q31a</strain>
    </source>
</reference>
<sequence>MRRANGLQGHRRLHCFVGLGRFGGEGTTKGQNYQGAVILEQLMRRV</sequence>
<dbReference type="KEGG" id="ahel:Q31a_27780"/>
<dbReference type="AlphaFoldDB" id="A0A518G795"/>
<evidence type="ECO:0000313" key="2">
    <source>
        <dbReference type="Proteomes" id="UP000318017"/>
    </source>
</evidence>
<dbReference type="EMBL" id="CP036298">
    <property type="protein sequence ID" value="QDV24460.1"/>
    <property type="molecule type" value="Genomic_DNA"/>
</dbReference>